<feature type="binding site" evidence="4">
    <location>
        <position position="73"/>
    </location>
    <ligand>
        <name>Zn(2+)</name>
        <dbReference type="ChEBI" id="CHEBI:29105"/>
    </ligand>
</feature>
<sequence>MHEFSVVSSLLDNCEKIAISNNATKILSVYVQIGERSGVNPKLLKSAFEEFKIGGICCNAKLFIEYQKVVLECKKCGSVYESKEIEYVKCDICKEESLSIVAGNEMLLMRLEME</sequence>
<dbReference type="InterPro" id="IPR000688">
    <property type="entry name" value="HypA/HybF"/>
</dbReference>
<comment type="function">
    <text evidence="4">Involved in the maturation of [NiFe] hydrogenases. Required for nickel insertion into the metal center of the hydrogenase.</text>
</comment>
<dbReference type="Pfam" id="PF01155">
    <property type="entry name" value="HypA"/>
    <property type="match status" value="1"/>
</dbReference>
<evidence type="ECO:0000256" key="3">
    <source>
        <dbReference type="ARBA" id="ARBA00022833"/>
    </source>
</evidence>
<keyword evidence="2 4" id="KW-0479">Metal-binding</keyword>
<evidence type="ECO:0000313" key="5">
    <source>
        <dbReference type="EMBL" id="MDA3968548.1"/>
    </source>
</evidence>
<evidence type="ECO:0000256" key="4">
    <source>
        <dbReference type="HAMAP-Rule" id="MF_00213"/>
    </source>
</evidence>
<dbReference type="RefSeq" id="WP_271020833.1">
    <property type="nucleotide sequence ID" value="NZ_JAQHXR010000001.1"/>
</dbReference>
<keyword evidence="1 4" id="KW-0533">Nickel</keyword>
<feature type="binding site" evidence="4">
    <location>
        <position position="76"/>
    </location>
    <ligand>
        <name>Zn(2+)</name>
        <dbReference type="ChEBI" id="CHEBI:29105"/>
    </ligand>
</feature>
<gene>
    <name evidence="4 5" type="primary">hypA</name>
    <name evidence="5" type="ORF">PF021_02540</name>
</gene>
<dbReference type="PANTHER" id="PTHR34535">
    <property type="entry name" value="HYDROGENASE MATURATION FACTOR HYPA"/>
    <property type="match status" value="1"/>
</dbReference>
<evidence type="ECO:0000256" key="1">
    <source>
        <dbReference type="ARBA" id="ARBA00022596"/>
    </source>
</evidence>
<reference evidence="5 6" key="1">
    <citation type="submission" date="2023-01" db="EMBL/GenBank/DDBJ databases">
        <title>Description of Helicobacter ibis sp. nov. isolated from faecal droppings of black-faced ibis (Theristicus melanopis).</title>
        <authorList>
            <person name="Lopez-Cantillo M."/>
            <person name="Vidal-Veuthey B."/>
            <person name="Mella A."/>
            <person name="De La Haba R."/>
            <person name="Collado L."/>
        </authorList>
    </citation>
    <scope>NUCLEOTIDE SEQUENCE [LARGE SCALE GENOMIC DNA]</scope>
    <source>
        <strain evidence="5 6">A82</strain>
    </source>
</reference>
<dbReference type="PIRSF" id="PIRSF004761">
    <property type="entry name" value="Hydrgn_mat_HypA"/>
    <property type="match status" value="1"/>
</dbReference>
<feature type="binding site" evidence="4">
    <location>
        <position position="90"/>
    </location>
    <ligand>
        <name>Zn(2+)</name>
        <dbReference type="ChEBI" id="CHEBI:29105"/>
    </ligand>
</feature>
<comment type="caution">
    <text evidence="5">The sequence shown here is derived from an EMBL/GenBank/DDBJ whole genome shotgun (WGS) entry which is preliminary data.</text>
</comment>
<feature type="binding site" evidence="4">
    <location>
        <position position="93"/>
    </location>
    <ligand>
        <name>Zn(2+)</name>
        <dbReference type="ChEBI" id="CHEBI:29105"/>
    </ligand>
</feature>
<keyword evidence="3 4" id="KW-0862">Zinc</keyword>
<feature type="binding site" evidence="4">
    <location>
        <position position="2"/>
    </location>
    <ligand>
        <name>Ni(2+)</name>
        <dbReference type="ChEBI" id="CHEBI:49786"/>
    </ligand>
</feature>
<comment type="similarity">
    <text evidence="4">Belongs to the HypA/HybF family.</text>
</comment>
<organism evidence="5 6">
    <name type="scientific">Helicobacter ibis</name>
    <dbReference type="NCBI Taxonomy" id="2962633"/>
    <lineage>
        <taxon>Bacteria</taxon>
        <taxon>Pseudomonadati</taxon>
        <taxon>Campylobacterota</taxon>
        <taxon>Epsilonproteobacteria</taxon>
        <taxon>Campylobacterales</taxon>
        <taxon>Helicobacteraceae</taxon>
        <taxon>Helicobacter</taxon>
    </lineage>
</organism>
<keyword evidence="6" id="KW-1185">Reference proteome</keyword>
<accession>A0ABT4VCY4</accession>
<dbReference type="Proteomes" id="UP001210261">
    <property type="component" value="Unassembled WGS sequence"/>
</dbReference>
<proteinExistence type="inferred from homology"/>
<protein>
    <recommendedName>
        <fullName evidence="4">Hydrogenase maturation factor HypA</fullName>
    </recommendedName>
</protein>
<dbReference type="HAMAP" id="MF_00213">
    <property type="entry name" value="HypA_HybF"/>
    <property type="match status" value="1"/>
</dbReference>
<dbReference type="EMBL" id="JAQHXR010000001">
    <property type="protein sequence ID" value="MDA3968548.1"/>
    <property type="molecule type" value="Genomic_DNA"/>
</dbReference>
<evidence type="ECO:0000256" key="2">
    <source>
        <dbReference type="ARBA" id="ARBA00022723"/>
    </source>
</evidence>
<dbReference type="PANTHER" id="PTHR34535:SF3">
    <property type="entry name" value="HYDROGENASE MATURATION FACTOR HYPA"/>
    <property type="match status" value="1"/>
</dbReference>
<evidence type="ECO:0000313" key="6">
    <source>
        <dbReference type="Proteomes" id="UP001210261"/>
    </source>
</evidence>
<dbReference type="NCBIfam" id="TIGR00100">
    <property type="entry name" value="hypA"/>
    <property type="match status" value="1"/>
</dbReference>
<dbReference type="NCBIfam" id="NF001839">
    <property type="entry name" value="PRK00564.1"/>
    <property type="match status" value="1"/>
</dbReference>
<dbReference type="Gene3D" id="3.30.2320.80">
    <property type="match status" value="1"/>
</dbReference>
<name>A0ABT4VCY4_9HELI</name>